<sequence length="100" mass="11179">MPTSDIDPIVWLAYLQVEDENAYQFLLQSPGAPTFIGNAPEQLFHRKSLSITGEALAGTRARGQSLALDCQIELDLLFSPKDDIEFTIVREAIRQKMEAI</sequence>
<protein>
    <submittedName>
        <fullName evidence="1">Uncharacterized protein</fullName>
    </submittedName>
</protein>
<comment type="caution">
    <text evidence="1">The sequence shown here is derived from an EMBL/GenBank/DDBJ whole genome shotgun (WGS) entry which is preliminary data.</text>
</comment>
<accession>A0ACB9KL22</accession>
<evidence type="ECO:0000313" key="2">
    <source>
        <dbReference type="Proteomes" id="UP000828941"/>
    </source>
</evidence>
<dbReference type="Proteomes" id="UP000828941">
    <property type="component" value="Chromosome 14"/>
</dbReference>
<gene>
    <name evidence="1" type="ORF">L6164_037707</name>
</gene>
<organism evidence="1 2">
    <name type="scientific">Bauhinia variegata</name>
    <name type="common">Purple orchid tree</name>
    <name type="synonym">Phanera variegata</name>
    <dbReference type="NCBI Taxonomy" id="167791"/>
    <lineage>
        <taxon>Eukaryota</taxon>
        <taxon>Viridiplantae</taxon>
        <taxon>Streptophyta</taxon>
        <taxon>Embryophyta</taxon>
        <taxon>Tracheophyta</taxon>
        <taxon>Spermatophyta</taxon>
        <taxon>Magnoliopsida</taxon>
        <taxon>eudicotyledons</taxon>
        <taxon>Gunneridae</taxon>
        <taxon>Pentapetalae</taxon>
        <taxon>rosids</taxon>
        <taxon>fabids</taxon>
        <taxon>Fabales</taxon>
        <taxon>Fabaceae</taxon>
        <taxon>Cercidoideae</taxon>
        <taxon>Cercideae</taxon>
        <taxon>Bauhiniinae</taxon>
        <taxon>Bauhinia</taxon>
    </lineage>
</organism>
<evidence type="ECO:0000313" key="1">
    <source>
        <dbReference type="EMBL" id="KAI4297842.1"/>
    </source>
</evidence>
<keyword evidence="2" id="KW-1185">Reference proteome</keyword>
<name>A0ACB9KL22_BAUVA</name>
<dbReference type="EMBL" id="CM039439">
    <property type="protein sequence ID" value="KAI4297842.1"/>
    <property type="molecule type" value="Genomic_DNA"/>
</dbReference>
<proteinExistence type="predicted"/>
<reference evidence="1 2" key="1">
    <citation type="journal article" date="2022" name="DNA Res.">
        <title>Chromosomal-level genome assembly of the orchid tree Bauhinia variegata (Leguminosae; Cercidoideae) supports the allotetraploid origin hypothesis of Bauhinia.</title>
        <authorList>
            <person name="Zhong Y."/>
            <person name="Chen Y."/>
            <person name="Zheng D."/>
            <person name="Pang J."/>
            <person name="Liu Y."/>
            <person name="Luo S."/>
            <person name="Meng S."/>
            <person name="Qian L."/>
            <person name="Wei D."/>
            <person name="Dai S."/>
            <person name="Zhou R."/>
        </authorList>
    </citation>
    <scope>NUCLEOTIDE SEQUENCE [LARGE SCALE GENOMIC DNA]</scope>
    <source>
        <strain evidence="1">BV-YZ2020</strain>
    </source>
</reference>